<dbReference type="EMBL" id="JAUEPT010000022">
    <property type="protein sequence ID" value="KAK0443522.1"/>
    <property type="molecule type" value="Genomic_DNA"/>
</dbReference>
<evidence type="ECO:0000313" key="2">
    <source>
        <dbReference type="EMBL" id="KAK0443522.1"/>
    </source>
</evidence>
<dbReference type="Proteomes" id="UP001175226">
    <property type="component" value="Unassembled WGS sequence"/>
</dbReference>
<keyword evidence="3" id="KW-1185">Reference proteome</keyword>
<accession>A0AA39MR30</accession>
<sequence length="192" mass="21524">MMKRSPNSTPKNLPPAKRGKFPFLPEEDLKVLTKRMVCISFTLPPGSPFTTEDTSRLNLFWAALYTGLGLINRKFQGQLKEPTYVDWADLLNDQDSGLYEILDRLAKEPVLERDWKPLLTFPGLRRPSAPPGTVKSVPYPYTAFMSITQSSGMGKSRLIDEFSKTHFVIPLNLRDPSSIGISSSSLAAELVY</sequence>
<feature type="compositionally biased region" description="Polar residues" evidence="1">
    <location>
        <begin position="1"/>
        <end position="11"/>
    </location>
</feature>
<protein>
    <submittedName>
        <fullName evidence="2">Uncharacterized protein</fullName>
    </submittedName>
</protein>
<gene>
    <name evidence="2" type="ORF">EV421DRAFT_1903536</name>
</gene>
<organism evidence="2 3">
    <name type="scientific">Armillaria borealis</name>
    <dbReference type="NCBI Taxonomy" id="47425"/>
    <lineage>
        <taxon>Eukaryota</taxon>
        <taxon>Fungi</taxon>
        <taxon>Dikarya</taxon>
        <taxon>Basidiomycota</taxon>
        <taxon>Agaricomycotina</taxon>
        <taxon>Agaricomycetes</taxon>
        <taxon>Agaricomycetidae</taxon>
        <taxon>Agaricales</taxon>
        <taxon>Marasmiineae</taxon>
        <taxon>Physalacriaceae</taxon>
        <taxon>Armillaria</taxon>
    </lineage>
</organism>
<evidence type="ECO:0000256" key="1">
    <source>
        <dbReference type="SAM" id="MobiDB-lite"/>
    </source>
</evidence>
<comment type="caution">
    <text evidence="2">The sequence shown here is derived from an EMBL/GenBank/DDBJ whole genome shotgun (WGS) entry which is preliminary data.</text>
</comment>
<evidence type="ECO:0000313" key="3">
    <source>
        <dbReference type="Proteomes" id="UP001175226"/>
    </source>
</evidence>
<reference evidence="2" key="1">
    <citation type="submission" date="2023-06" db="EMBL/GenBank/DDBJ databases">
        <authorList>
            <consortium name="Lawrence Berkeley National Laboratory"/>
            <person name="Ahrendt S."/>
            <person name="Sahu N."/>
            <person name="Indic B."/>
            <person name="Wong-Bajracharya J."/>
            <person name="Merenyi Z."/>
            <person name="Ke H.-M."/>
            <person name="Monk M."/>
            <person name="Kocsube S."/>
            <person name="Drula E."/>
            <person name="Lipzen A."/>
            <person name="Balint B."/>
            <person name="Henrissat B."/>
            <person name="Andreopoulos B."/>
            <person name="Martin F.M."/>
            <person name="Harder C.B."/>
            <person name="Rigling D."/>
            <person name="Ford K.L."/>
            <person name="Foster G.D."/>
            <person name="Pangilinan J."/>
            <person name="Papanicolaou A."/>
            <person name="Barry K."/>
            <person name="LaButti K."/>
            <person name="Viragh M."/>
            <person name="Koriabine M."/>
            <person name="Yan M."/>
            <person name="Riley R."/>
            <person name="Champramary S."/>
            <person name="Plett K.L."/>
            <person name="Tsai I.J."/>
            <person name="Slot J."/>
            <person name="Sipos G."/>
            <person name="Plett J."/>
            <person name="Nagy L.G."/>
            <person name="Grigoriev I.V."/>
        </authorList>
    </citation>
    <scope>NUCLEOTIDE SEQUENCE</scope>
    <source>
        <strain evidence="2">FPL87.14</strain>
    </source>
</reference>
<feature type="region of interest" description="Disordered" evidence="1">
    <location>
        <begin position="1"/>
        <end position="20"/>
    </location>
</feature>
<dbReference type="AlphaFoldDB" id="A0AA39MR30"/>
<proteinExistence type="predicted"/>
<name>A0AA39MR30_9AGAR</name>